<dbReference type="Pfam" id="PF21597">
    <property type="entry name" value="TetR_C_43"/>
    <property type="match status" value="1"/>
</dbReference>
<dbReference type="Gene3D" id="1.10.357.10">
    <property type="entry name" value="Tetracycline Repressor, domain 2"/>
    <property type="match status" value="1"/>
</dbReference>
<feature type="DNA-binding region" description="H-T-H motif" evidence="4">
    <location>
        <begin position="28"/>
        <end position="47"/>
    </location>
</feature>
<accession>A0ABV4R3A3</accession>
<comment type="caution">
    <text evidence="6">The sequence shown here is derived from an EMBL/GenBank/DDBJ whole genome shotgun (WGS) entry which is preliminary data.</text>
</comment>
<sequence length="177" mass="19061">MRADAQRNRERILTCALDLFAARGPGVSMEDIARAAGLGIGTLYRHFPDRRALVEEIAADALRGLGAEIRRLSAQELPRWDVLTQVAAYCTGQPLALIKSVGDDGLAPPERAPLQDEVDGLLRGLAEQAQREGTVRRDISPADVVEILSTAVCRPGARPDDPVTRVMLDGLRATADA</sequence>
<evidence type="ECO:0000256" key="4">
    <source>
        <dbReference type="PROSITE-ProRule" id="PRU00335"/>
    </source>
</evidence>
<dbReference type="SUPFAM" id="SSF48498">
    <property type="entry name" value="Tetracyclin repressor-like, C-terminal domain"/>
    <property type="match status" value="1"/>
</dbReference>
<feature type="domain" description="HTH tetR-type" evidence="5">
    <location>
        <begin position="6"/>
        <end position="65"/>
    </location>
</feature>
<protein>
    <submittedName>
        <fullName evidence="6">Helix-turn-helix domain-containing protein</fullName>
    </submittedName>
</protein>
<dbReference type="PANTHER" id="PTHR30055">
    <property type="entry name" value="HTH-TYPE TRANSCRIPTIONAL REGULATOR RUTR"/>
    <property type="match status" value="1"/>
</dbReference>
<evidence type="ECO:0000256" key="3">
    <source>
        <dbReference type="ARBA" id="ARBA00023163"/>
    </source>
</evidence>
<name>A0ABV4R3A3_9ACTN</name>
<keyword evidence="3" id="KW-0804">Transcription</keyword>
<keyword evidence="1" id="KW-0805">Transcription regulation</keyword>
<dbReference type="PANTHER" id="PTHR30055:SF234">
    <property type="entry name" value="HTH-TYPE TRANSCRIPTIONAL REGULATOR BETI"/>
    <property type="match status" value="1"/>
</dbReference>
<dbReference type="InterPro" id="IPR001647">
    <property type="entry name" value="HTH_TetR"/>
</dbReference>
<evidence type="ECO:0000259" key="5">
    <source>
        <dbReference type="PROSITE" id="PS50977"/>
    </source>
</evidence>
<dbReference type="Proteomes" id="UP001569904">
    <property type="component" value="Unassembled WGS sequence"/>
</dbReference>
<dbReference type="PROSITE" id="PS50977">
    <property type="entry name" value="HTH_TETR_2"/>
    <property type="match status" value="1"/>
</dbReference>
<evidence type="ECO:0000256" key="2">
    <source>
        <dbReference type="ARBA" id="ARBA00023125"/>
    </source>
</evidence>
<evidence type="ECO:0000313" key="6">
    <source>
        <dbReference type="EMBL" id="MFA1557390.1"/>
    </source>
</evidence>
<gene>
    <name evidence="6" type="ORF">SM436_27235</name>
</gene>
<dbReference type="PRINTS" id="PR00455">
    <property type="entry name" value="HTHTETR"/>
</dbReference>
<keyword evidence="7" id="KW-1185">Reference proteome</keyword>
<dbReference type="EMBL" id="JAXCEH010000021">
    <property type="protein sequence ID" value="MFA1557390.1"/>
    <property type="molecule type" value="Genomic_DNA"/>
</dbReference>
<organism evidence="6 7">
    <name type="scientific">Actinomadura chokoriensis</name>
    <dbReference type="NCBI Taxonomy" id="454156"/>
    <lineage>
        <taxon>Bacteria</taxon>
        <taxon>Bacillati</taxon>
        <taxon>Actinomycetota</taxon>
        <taxon>Actinomycetes</taxon>
        <taxon>Streptosporangiales</taxon>
        <taxon>Thermomonosporaceae</taxon>
        <taxon>Actinomadura</taxon>
    </lineage>
</organism>
<keyword evidence="2 4" id="KW-0238">DNA-binding</keyword>
<dbReference type="Pfam" id="PF00440">
    <property type="entry name" value="TetR_N"/>
    <property type="match status" value="1"/>
</dbReference>
<dbReference type="InterPro" id="IPR009057">
    <property type="entry name" value="Homeodomain-like_sf"/>
</dbReference>
<dbReference type="InterPro" id="IPR049445">
    <property type="entry name" value="TetR_SbtR-like_C"/>
</dbReference>
<dbReference type="InterPro" id="IPR050109">
    <property type="entry name" value="HTH-type_TetR-like_transc_reg"/>
</dbReference>
<evidence type="ECO:0000313" key="7">
    <source>
        <dbReference type="Proteomes" id="UP001569904"/>
    </source>
</evidence>
<dbReference type="RefSeq" id="WP_371944136.1">
    <property type="nucleotide sequence ID" value="NZ_JAXCEH010000021.1"/>
</dbReference>
<evidence type="ECO:0000256" key="1">
    <source>
        <dbReference type="ARBA" id="ARBA00023015"/>
    </source>
</evidence>
<reference evidence="6 7" key="1">
    <citation type="submission" date="2023-11" db="EMBL/GenBank/DDBJ databases">
        <title>Actinomadura monticuli sp. nov., isolated from volcanic ash.</title>
        <authorList>
            <person name="Lee S.D."/>
            <person name="Yang H."/>
            <person name="Kim I.S."/>
        </authorList>
    </citation>
    <scope>NUCLEOTIDE SEQUENCE [LARGE SCALE GENOMIC DNA]</scope>
    <source>
        <strain evidence="6 7">DSM 45346</strain>
    </source>
</reference>
<dbReference type="SUPFAM" id="SSF46689">
    <property type="entry name" value="Homeodomain-like"/>
    <property type="match status" value="1"/>
</dbReference>
<dbReference type="InterPro" id="IPR036271">
    <property type="entry name" value="Tet_transcr_reg_TetR-rel_C_sf"/>
</dbReference>
<proteinExistence type="predicted"/>